<evidence type="ECO:0000256" key="7">
    <source>
        <dbReference type="PROSITE-ProRule" id="PRU00703"/>
    </source>
</evidence>
<evidence type="ECO:0000259" key="10">
    <source>
        <dbReference type="PROSITE" id="PS51371"/>
    </source>
</evidence>
<dbReference type="Proteomes" id="UP000095768">
    <property type="component" value="Unassembled WGS sequence"/>
</dbReference>
<dbReference type="OrthoDB" id="9798188at2"/>
<evidence type="ECO:0000256" key="5">
    <source>
        <dbReference type="ARBA" id="ARBA00022989"/>
    </source>
</evidence>
<dbReference type="InterPro" id="IPR002550">
    <property type="entry name" value="CNNM"/>
</dbReference>
<dbReference type="InterPro" id="IPR046342">
    <property type="entry name" value="CBS_dom_sf"/>
</dbReference>
<gene>
    <name evidence="13" type="primary">ytfL_2</name>
    <name evidence="13" type="ORF">SAMEA2297795_02253</name>
    <name evidence="12" type="ORF">SAMEA2297796_02036</name>
</gene>
<reference evidence="13 15" key="1">
    <citation type="submission" date="2016-09" db="EMBL/GenBank/DDBJ databases">
        <authorList>
            <consortium name="Pathogen Informatics"/>
        </authorList>
    </citation>
    <scope>NUCLEOTIDE SEQUENCE [LARGE SCALE GENOMIC DNA]</scope>
    <source>
        <strain evidence="13 15">82B</strain>
    </source>
</reference>
<dbReference type="InterPro" id="IPR044751">
    <property type="entry name" value="Ion_transp-like_CBS"/>
</dbReference>
<dbReference type="PROSITE" id="PS51846">
    <property type="entry name" value="CNNM"/>
    <property type="match status" value="1"/>
</dbReference>
<dbReference type="SUPFAM" id="SSF54631">
    <property type="entry name" value="CBS-domain pair"/>
    <property type="match status" value="1"/>
</dbReference>
<keyword evidence="6 8" id="KW-0472">Membrane</keyword>
<evidence type="ECO:0000256" key="3">
    <source>
        <dbReference type="ARBA" id="ARBA00022692"/>
    </source>
</evidence>
<dbReference type="Pfam" id="PF01595">
    <property type="entry name" value="CNNM"/>
    <property type="match status" value="1"/>
</dbReference>
<dbReference type="Proteomes" id="UP000095412">
    <property type="component" value="Unassembled WGS sequence"/>
</dbReference>
<organism evidence="13 15">
    <name type="scientific">Staphylococcus caeli</name>
    <dbReference type="NCBI Taxonomy" id="2201815"/>
    <lineage>
        <taxon>Bacteria</taxon>
        <taxon>Bacillati</taxon>
        <taxon>Bacillota</taxon>
        <taxon>Bacilli</taxon>
        <taxon>Bacillales</taxon>
        <taxon>Staphylococcaceae</taxon>
        <taxon>Staphylococcus</taxon>
    </lineage>
</organism>
<keyword evidence="14" id="KW-1185">Reference proteome</keyword>
<feature type="domain" description="CBS" evidence="10">
    <location>
        <begin position="281"/>
        <end position="338"/>
    </location>
</feature>
<sequence length="342" mass="38383">MGTFISLITFIFLLALTAFFVATEFAIVKVRTSRINSLATGSNKQAIAAKKVVSHLDEYLAACQLGITITALGIGMVGESTFEFLLHPLFSSFGLSETMIHVFTLISAFVIATYLHVVIGEMAPKTIAIQKAEQITLMIAKPIIMFYKLFYPFIFILNGSARFILKLFGMQPAKESELYHSEEELKMLIKESHEGGEISENELTHINRAFAFDEMRVKDGYLPLNKVSVVDINSSVAETKAFVNQSHFTRYPVINEDSTHVIGYVHAKDLLNDDIDAIDAITHDILKVSLNTKYHQVLEQMKQQHIHIALVEDTEHTPIGIITMENILENIVGDIKDEHDQH</sequence>
<name>A0A1D4PR35_9STAP</name>
<keyword evidence="7" id="KW-0129">CBS domain</keyword>
<evidence type="ECO:0000313" key="15">
    <source>
        <dbReference type="Proteomes" id="UP000095768"/>
    </source>
</evidence>
<keyword evidence="4" id="KW-0677">Repeat</keyword>
<evidence type="ECO:0000313" key="12">
    <source>
        <dbReference type="EMBL" id="SCT25417.1"/>
    </source>
</evidence>
<dbReference type="InterPro" id="IPR051676">
    <property type="entry name" value="UPF0053_domain"/>
</dbReference>
<comment type="subcellular location">
    <subcellularLocation>
        <location evidence="1">Cell membrane</location>
        <topology evidence="1">Multi-pass membrane protein</topology>
    </subcellularLocation>
</comment>
<feature type="transmembrane region" description="Helical" evidence="9">
    <location>
        <begin position="144"/>
        <end position="165"/>
    </location>
</feature>
<dbReference type="Gene3D" id="3.10.580.10">
    <property type="entry name" value="CBS-domain"/>
    <property type="match status" value="1"/>
</dbReference>
<dbReference type="RefSeq" id="WP_069996205.1">
    <property type="nucleotide sequence ID" value="NZ_FMPG01000012.1"/>
</dbReference>
<feature type="transmembrane region" description="Helical" evidence="9">
    <location>
        <begin position="98"/>
        <end position="123"/>
    </location>
</feature>
<evidence type="ECO:0000256" key="8">
    <source>
        <dbReference type="PROSITE-ProRule" id="PRU01193"/>
    </source>
</evidence>
<dbReference type="EMBL" id="FMPI01000016">
    <property type="protein sequence ID" value="SCT25417.1"/>
    <property type="molecule type" value="Genomic_DNA"/>
</dbReference>
<feature type="transmembrane region" description="Helical" evidence="9">
    <location>
        <begin position="59"/>
        <end position="78"/>
    </location>
</feature>
<dbReference type="AlphaFoldDB" id="A0A1D4PR35"/>
<dbReference type="PANTHER" id="PTHR43099:SF2">
    <property type="entry name" value="UPF0053 PROTEIN YRKA"/>
    <property type="match status" value="1"/>
</dbReference>
<keyword evidence="3 8" id="KW-0812">Transmembrane</keyword>
<dbReference type="InterPro" id="IPR000644">
    <property type="entry name" value="CBS_dom"/>
</dbReference>
<protein>
    <submittedName>
        <fullName evidence="13">CBS domain-containing protein</fullName>
    </submittedName>
</protein>
<evidence type="ECO:0000313" key="14">
    <source>
        <dbReference type="Proteomes" id="UP000095412"/>
    </source>
</evidence>
<keyword evidence="2" id="KW-1003">Cell membrane</keyword>
<reference evidence="12 14" key="2">
    <citation type="submission" date="2016-09" db="EMBL/GenBank/DDBJ databases">
        <authorList>
            <consortium name="Pathogen Informatics"/>
            <person name="Sun Q."/>
            <person name="Inoue M."/>
        </authorList>
    </citation>
    <scope>NUCLEOTIDE SEQUENCE [LARGE SCALE GENOMIC DNA]</scope>
    <source>
        <strain evidence="12 14">82C</strain>
    </source>
</reference>
<evidence type="ECO:0000259" key="11">
    <source>
        <dbReference type="PROSITE" id="PS51846"/>
    </source>
</evidence>
<evidence type="ECO:0000256" key="1">
    <source>
        <dbReference type="ARBA" id="ARBA00004651"/>
    </source>
</evidence>
<evidence type="ECO:0000256" key="2">
    <source>
        <dbReference type="ARBA" id="ARBA00022475"/>
    </source>
</evidence>
<accession>A0A1D4PR35</accession>
<evidence type="ECO:0000256" key="9">
    <source>
        <dbReference type="SAM" id="Phobius"/>
    </source>
</evidence>
<feature type="transmembrane region" description="Helical" evidence="9">
    <location>
        <begin position="6"/>
        <end position="28"/>
    </location>
</feature>
<evidence type="ECO:0000256" key="6">
    <source>
        <dbReference type="ARBA" id="ARBA00023136"/>
    </source>
</evidence>
<dbReference type="Pfam" id="PF00571">
    <property type="entry name" value="CBS"/>
    <property type="match status" value="2"/>
</dbReference>
<evidence type="ECO:0000313" key="13">
    <source>
        <dbReference type="EMBL" id="SCT32112.1"/>
    </source>
</evidence>
<feature type="domain" description="CBS" evidence="10">
    <location>
        <begin position="221"/>
        <end position="280"/>
    </location>
</feature>
<dbReference type="GO" id="GO:0005886">
    <property type="term" value="C:plasma membrane"/>
    <property type="evidence" value="ECO:0007669"/>
    <property type="project" value="UniProtKB-SubCell"/>
</dbReference>
<evidence type="ECO:0000256" key="4">
    <source>
        <dbReference type="ARBA" id="ARBA00022737"/>
    </source>
</evidence>
<keyword evidence="5 8" id="KW-1133">Transmembrane helix</keyword>
<dbReference type="PANTHER" id="PTHR43099">
    <property type="entry name" value="UPF0053 PROTEIN YRKA"/>
    <property type="match status" value="1"/>
</dbReference>
<dbReference type="PROSITE" id="PS51371">
    <property type="entry name" value="CBS"/>
    <property type="match status" value="2"/>
</dbReference>
<dbReference type="EMBL" id="FMPG01000012">
    <property type="protein sequence ID" value="SCT32112.1"/>
    <property type="molecule type" value="Genomic_DNA"/>
</dbReference>
<feature type="domain" description="CNNM transmembrane" evidence="11">
    <location>
        <begin position="1"/>
        <end position="202"/>
    </location>
</feature>
<proteinExistence type="predicted"/>
<dbReference type="CDD" id="cd04590">
    <property type="entry name" value="CBS_pair_CorC_HlyC_assoc"/>
    <property type="match status" value="1"/>
</dbReference>